<name>A0ACC2UWF4_9TREE</name>
<evidence type="ECO:0000313" key="2">
    <source>
        <dbReference type="Proteomes" id="UP001227268"/>
    </source>
</evidence>
<sequence>MFDHNCHNRAGGLGSRARRDAERLKKGLIPPPPYNPVPYRLHHFHGPSPSVPAPSPPVPTPAPPTFLPVVPSTPRAEDRPITHGRSTPASPCSPPWPSLDSHPHLASPPSNPQSPSPRSPSSPIGPNLENERAAALALLSFGREATVAAASAFAIQYGGDPYDYDRAVQRFSSSRSLRADNPIENVSEASDIGLHDHQRRGETISSDEVGGVEQAVDLGDGVGEKGGEMGEVGDPDVNEDNMDLDSEDGNSYPLDGKYRNEKDREILHNLPELERELILADRLEKRQIPLDRIAVDALYRAYRATQVDGSEAAGTEGAESEDEGGTNDRDAEGTDEDDENGARVGSVGKDVDPVGGNEVSENREDGDGEEGQASEVERPVVYRRRTVRLEGVAGEENVDDQDEEEEEGGKRAQRVRVSPDMSASDVLGGLNRMIEGQRKYFRKDVLHGYKIKMTVRTMGERKRTEILIQAYRHCGGNAGIFAQTGSSGTYKGVKEHWIANPLSDLDRGIMNDFKRSNVAFYPVSILLALILNGPEVLTEENELPCWKRMVEVAWGEV</sequence>
<proteinExistence type="predicted"/>
<keyword evidence="2" id="KW-1185">Reference proteome</keyword>
<evidence type="ECO:0000313" key="1">
    <source>
        <dbReference type="EMBL" id="KAJ9091107.1"/>
    </source>
</evidence>
<comment type="caution">
    <text evidence="1">The sequence shown here is derived from an EMBL/GenBank/DDBJ whole genome shotgun (WGS) entry which is preliminary data.</text>
</comment>
<organism evidence="1 2">
    <name type="scientific">Naganishia friedmannii</name>
    <dbReference type="NCBI Taxonomy" id="89922"/>
    <lineage>
        <taxon>Eukaryota</taxon>
        <taxon>Fungi</taxon>
        <taxon>Dikarya</taxon>
        <taxon>Basidiomycota</taxon>
        <taxon>Agaricomycotina</taxon>
        <taxon>Tremellomycetes</taxon>
        <taxon>Filobasidiales</taxon>
        <taxon>Filobasidiaceae</taxon>
        <taxon>Naganishia</taxon>
    </lineage>
</organism>
<gene>
    <name evidence="1" type="ORF">QFC21_007321</name>
</gene>
<dbReference type="Proteomes" id="UP001227268">
    <property type="component" value="Unassembled WGS sequence"/>
</dbReference>
<reference evidence="1" key="1">
    <citation type="submission" date="2023-04" db="EMBL/GenBank/DDBJ databases">
        <title>Draft Genome sequencing of Naganishia species isolated from polar environments using Oxford Nanopore Technology.</title>
        <authorList>
            <person name="Leo P."/>
            <person name="Venkateswaran K."/>
        </authorList>
    </citation>
    <scope>NUCLEOTIDE SEQUENCE</scope>
    <source>
        <strain evidence="1">MNA-CCFEE 5423</strain>
    </source>
</reference>
<accession>A0ACC2UWF4</accession>
<protein>
    <submittedName>
        <fullName evidence="1">Uncharacterized protein</fullName>
    </submittedName>
</protein>
<dbReference type="EMBL" id="JASBWT010000064">
    <property type="protein sequence ID" value="KAJ9091107.1"/>
    <property type="molecule type" value="Genomic_DNA"/>
</dbReference>